<dbReference type="EMBL" id="GAPW01005646">
    <property type="protein sequence ID" value="JAC07952.1"/>
    <property type="molecule type" value="mRNA"/>
</dbReference>
<dbReference type="VEuPathDB" id="VectorBase:AALF011671"/>
<accession>A0A023EF76</accession>
<name>A0A023EF76_AEDAL</name>
<proteinExistence type="evidence at transcript level"/>
<dbReference type="AlphaFoldDB" id="A0A023EF76"/>
<organism evidence="1">
    <name type="scientific">Aedes albopictus</name>
    <name type="common">Asian tiger mosquito</name>
    <name type="synonym">Stegomyia albopicta</name>
    <dbReference type="NCBI Taxonomy" id="7160"/>
    <lineage>
        <taxon>Eukaryota</taxon>
        <taxon>Metazoa</taxon>
        <taxon>Ecdysozoa</taxon>
        <taxon>Arthropoda</taxon>
        <taxon>Hexapoda</taxon>
        <taxon>Insecta</taxon>
        <taxon>Pterygota</taxon>
        <taxon>Neoptera</taxon>
        <taxon>Endopterygota</taxon>
        <taxon>Diptera</taxon>
        <taxon>Nematocera</taxon>
        <taxon>Culicoidea</taxon>
        <taxon>Culicidae</taxon>
        <taxon>Culicinae</taxon>
        <taxon>Aedini</taxon>
        <taxon>Aedes</taxon>
        <taxon>Stegomyia</taxon>
    </lineage>
</organism>
<evidence type="ECO:0000313" key="1">
    <source>
        <dbReference type="EMBL" id="JAC07952.1"/>
    </source>
</evidence>
<protein>
    <submittedName>
        <fullName evidence="1">Putative aaegsfp9</fullName>
    </submittedName>
</protein>
<reference evidence="1" key="1">
    <citation type="journal article" date="2014" name="PLoS Negl. Trop. Dis.">
        <title>Identification and characterization of seminal fluid proteins in the Asian tiger mosquito, Aedes albopictus.</title>
        <authorList>
            <person name="Boes K.E."/>
            <person name="Ribeiro J.M."/>
            <person name="Wong A."/>
            <person name="Harrington L.C."/>
            <person name="Wolfner M.F."/>
            <person name="Sirot L.K."/>
        </authorList>
    </citation>
    <scope>NUCLEOTIDE SEQUENCE</scope>
    <source>
        <tissue evidence="1">Reproductive organs</tissue>
    </source>
</reference>
<sequence length="146" mass="17479">MDFYRILAVFHSNRVPRNSAFRIERIREFEEPLYYIKLISSREYVFGGDMSTARDNLRLPVFSYHHQVNTTRADDGIWGFEKAYVNRVWRGAWYIKNIYYDNYLIASTVHADPPPMATNARFKTLKLDRRRQVPLTNAHMFYIEDC</sequence>